<gene>
    <name evidence="3" type="ORF">ACFO0U_11160</name>
</gene>
<keyword evidence="4" id="KW-1185">Reference proteome</keyword>
<dbReference type="InterPro" id="IPR046554">
    <property type="entry name" value="DUF6708"/>
</dbReference>
<protein>
    <submittedName>
        <fullName evidence="3">DUF6708 domain-containing protein</fullName>
    </submittedName>
</protein>
<organism evidence="3 4">
    <name type="scientific">Chromohalobacter sarecensis</name>
    <dbReference type="NCBI Taxonomy" id="245294"/>
    <lineage>
        <taxon>Bacteria</taxon>
        <taxon>Pseudomonadati</taxon>
        <taxon>Pseudomonadota</taxon>
        <taxon>Gammaproteobacteria</taxon>
        <taxon>Oceanospirillales</taxon>
        <taxon>Halomonadaceae</taxon>
        <taxon>Chromohalobacter</taxon>
    </lineage>
</organism>
<feature type="transmembrane region" description="Helical" evidence="1">
    <location>
        <begin position="78"/>
        <end position="99"/>
    </location>
</feature>
<reference evidence="4" key="1">
    <citation type="journal article" date="2019" name="Int. J. Syst. Evol. Microbiol.">
        <title>The Global Catalogue of Microorganisms (GCM) 10K type strain sequencing project: providing services to taxonomists for standard genome sequencing and annotation.</title>
        <authorList>
            <consortium name="The Broad Institute Genomics Platform"/>
            <consortium name="The Broad Institute Genome Sequencing Center for Infectious Disease"/>
            <person name="Wu L."/>
            <person name="Ma J."/>
        </authorList>
    </citation>
    <scope>NUCLEOTIDE SEQUENCE [LARGE SCALE GENOMIC DNA]</scope>
    <source>
        <strain evidence="4">CGMCC 1.12121</strain>
    </source>
</reference>
<dbReference type="Pfam" id="PF20455">
    <property type="entry name" value="DUF6708"/>
    <property type="match status" value="1"/>
</dbReference>
<feature type="domain" description="DUF6708" evidence="2">
    <location>
        <begin position="128"/>
        <end position="313"/>
    </location>
</feature>
<feature type="transmembrane region" description="Helical" evidence="1">
    <location>
        <begin position="105"/>
        <end position="128"/>
    </location>
</feature>
<dbReference type="EMBL" id="JBHSEU010000019">
    <property type="protein sequence ID" value="MFC4539337.1"/>
    <property type="molecule type" value="Genomic_DNA"/>
</dbReference>
<name>A0ABV9D304_9GAMM</name>
<comment type="caution">
    <text evidence="3">The sequence shown here is derived from an EMBL/GenBank/DDBJ whole genome shotgun (WGS) entry which is preliminary data.</text>
</comment>
<dbReference type="Proteomes" id="UP001596030">
    <property type="component" value="Unassembled WGS sequence"/>
</dbReference>
<keyword evidence="1" id="KW-0812">Transmembrane</keyword>
<sequence length="358" mass="41451">MRSTIIKDLYSLLIKANWGFSSTMSKSRGLGGNTQALNKKSSLNNVESARFNDSTITVSSTCLEVVDPGNRLRGINSVFGIISAAPIIIGTGWLIYGLIKYSSHVPLIAFIFGWLALFIALFLVLPASNTLIRWDMFRKTHYPMRFNRRDRKVYAWSQDMGVVTMNWDDIQFYTSEATKSQDRRGMSREEIRGFVRDRNGNMLYHLVFFKYEGLKGMKGVLEIWELVRRYMEEPDGHIQAYQVDQRLLDLEGKRESFIHSLIQATQVLADSRAVQLIFAPMVMWAGTGRIIAKWTCRVPRWPAWVEEKCQVAPNDPYVRNRHNERPLTAKEILWPLFCFLLGWAEVLVILYFCFRGYF</sequence>
<accession>A0ABV9D304</accession>
<proteinExistence type="predicted"/>
<evidence type="ECO:0000313" key="3">
    <source>
        <dbReference type="EMBL" id="MFC4539337.1"/>
    </source>
</evidence>
<evidence type="ECO:0000259" key="2">
    <source>
        <dbReference type="Pfam" id="PF20455"/>
    </source>
</evidence>
<dbReference type="RefSeq" id="WP_246970048.1">
    <property type="nucleotide sequence ID" value="NZ_JAKGAN010000003.1"/>
</dbReference>
<feature type="transmembrane region" description="Helical" evidence="1">
    <location>
        <begin position="332"/>
        <end position="354"/>
    </location>
</feature>
<keyword evidence="1" id="KW-0472">Membrane</keyword>
<evidence type="ECO:0000256" key="1">
    <source>
        <dbReference type="SAM" id="Phobius"/>
    </source>
</evidence>
<keyword evidence="1" id="KW-1133">Transmembrane helix</keyword>
<evidence type="ECO:0000313" key="4">
    <source>
        <dbReference type="Proteomes" id="UP001596030"/>
    </source>
</evidence>